<comment type="caution">
    <text evidence="1">The sequence shown here is derived from an EMBL/GenBank/DDBJ whole genome shotgun (WGS) entry which is preliminary data.</text>
</comment>
<evidence type="ECO:0000313" key="2">
    <source>
        <dbReference type="Proteomes" id="UP000663881"/>
    </source>
</evidence>
<evidence type="ECO:0000313" key="1">
    <source>
        <dbReference type="EMBL" id="CAF4420040.1"/>
    </source>
</evidence>
<feature type="non-terminal residue" evidence="1">
    <location>
        <position position="1"/>
    </location>
</feature>
<protein>
    <submittedName>
        <fullName evidence="1">Uncharacterized protein</fullName>
    </submittedName>
</protein>
<dbReference type="AlphaFoldDB" id="A0A820QJM6"/>
<name>A0A820QJM6_9BILA</name>
<dbReference type="Proteomes" id="UP000663881">
    <property type="component" value="Unassembled WGS sequence"/>
</dbReference>
<organism evidence="1 2">
    <name type="scientific">Adineta steineri</name>
    <dbReference type="NCBI Taxonomy" id="433720"/>
    <lineage>
        <taxon>Eukaryota</taxon>
        <taxon>Metazoa</taxon>
        <taxon>Spiralia</taxon>
        <taxon>Gnathifera</taxon>
        <taxon>Rotifera</taxon>
        <taxon>Eurotatoria</taxon>
        <taxon>Bdelloidea</taxon>
        <taxon>Adinetida</taxon>
        <taxon>Adinetidae</taxon>
        <taxon>Adineta</taxon>
    </lineage>
</organism>
<sequence length="46" mass="5260">HVGVYDLTGNIMYVANARGTNEQGPMEAYKRQFVKVDLNVEFARTR</sequence>
<dbReference type="EMBL" id="CAJOAY010030558">
    <property type="protein sequence ID" value="CAF4420040.1"/>
    <property type="molecule type" value="Genomic_DNA"/>
</dbReference>
<reference evidence="1" key="1">
    <citation type="submission" date="2021-02" db="EMBL/GenBank/DDBJ databases">
        <authorList>
            <person name="Nowell W R."/>
        </authorList>
    </citation>
    <scope>NUCLEOTIDE SEQUENCE</scope>
</reference>
<proteinExistence type="predicted"/>
<accession>A0A820QJM6</accession>
<gene>
    <name evidence="1" type="ORF">OKA104_LOCUS52466</name>
</gene>